<dbReference type="Pfam" id="PF04315">
    <property type="entry name" value="EpmC"/>
    <property type="match status" value="1"/>
</dbReference>
<dbReference type="EMBL" id="DMUP01000041">
    <property type="protein sequence ID" value="HAR55504.1"/>
    <property type="molecule type" value="Genomic_DNA"/>
</dbReference>
<name>A0A348WLU2_9GAMM</name>
<protein>
    <submittedName>
        <fullName evidence="1">Transporting ATPase</fullName>
    </submittedName>
</protein>
<evidence type="ECO:0000313" key="2">
    <source>
        <dbReference type="Proteomes" id="UP000262878"/>
    </source>
</evidence>
<dbReference type="Proteomes" id="UP000262878">
    <property type="component" value="Unassembled WGS sequence"/>
</dbReference>
<organism evidence="1 2">
    <name type="scientific">Idiomarina baltica</name>
    <dbReference type="NCBI Taxonomy" id="190892"/>
    <lineage>
        <taxon>Bacteria</taxon>
        <taxon>Pseudomonadati</taxon>
        <taxon>Pseudomonadota</taxon>
        <taxon>Gammaproteobacteria</taxon>
        <taxon>Alteromonadales</taxon>
        <taxon>Idiomarinaceae</taxon>
        <taxon>Idiomarina</taxon>
    </lineage>
</organism>
<evidence type="ECO:0000313" key="1">
    <source>
        <dbReference type="EMBL" id="HAR55504.1"/>
    </source>
</evidence>
<accession>A0A348WLU2</accession>
<reference evidence="1 2" key="1">
    <citation type="journal article" date="2018" name="Nat. Biotechnol.">
        <title>A standardized bacterial taxonomy based on genome phylogeny substantially revises the tree of life.</title>
        <authorList>
            <person name="Parks D.H."/>
            <person name="Chuvochina M."/>
            <person name="Waite D.W."/>
            <person name="Rinke C."/>
            <person name="Skarshewski A."/>
            <person name="Chaumeil P.A."/>
            <person name="Hugenholtz P."/>
        </authorList>
    </citation>
    <scope>NUCLEOTIDE SEQUENCE [LARGE SCALE GENOMIC DNA]</scope>
    <source>
        <strain evidence="1">UBA9360</strain>
    </source>
</reference>
<proteinExistence type="predicted"/>
<dbReference type="InterPro" id="IPR007411">
    <property type="entry name" value="EpmC"/>
</dbReference>
<gene>
    <name evidence="1" type="ORF">DCR58_01820</name>
</gene>
<dbReference type="RefSeq" id="WP_272977646.1">
    <property type="nucleotide sequence ID" value="NZ_DBGH01000042.1"/>
</dbReference>
<dbReference type="AlphaFoldDB" id="A0A348WLU2"/>
<sequence length="185" mass="21417">MRASSEVSCEHQSRHYQQLVDIFNQCFADTEHTILVRGDDEPYYRPAAEGETYHQVVFAHGFFASALHEVAHWCIAGRVRRHIFDYGYWYVPDGRNAMQQQQFEKVEVKPQALEKLFSVCAGVPFQVSVDNLSGVEVNRQAFNSKVSDQLFDFMRTSLPTRAKVFAQALCRYYQRPWPSVESLAR</sequence>
<comment type="caution">
    <text evidence="1">The sequence shown here is derived from an EMBL/GenBank/DDBJ whole genome shotgun (WGS) entry which is preliminary data.</text>
</comment>
<dbReference type="STRING" id="314276.OS145_12814"/>